<evidence type="ECO:0000313" key="4">
    <source>
        <dbReference type="Proteomes" id="UP000003844"/>
    </source>
</evidence>
<dbReference type="EMBL" id="JH594606">
    <property type="protein sequence ID" value="EHQ02031.1"/>
    <property type="molecule type" value="Genomic_DNA"/>
</dbReference>
<accession>H2BXE9</accession>
<dbReference type="HOGENOM" id="CLU_1033409_0_0_10"/>
<dbReference type="OrthoDB" id="511992at2"/>
<evidence type="ECO:0000259" key="2">
    <source>
        <dbReference type="PROSITE" id="PS01124"/>
    </source>
</evidence>
<dbReference type="GO" id="GO:0003700">
    <property type="term" value="F:DNA-binding transcription factor activity"/>
    <property type="evidence" value="ECO:0007669"/>
    <property type="project" value="InterPro"/>
</dbReference>
<organism evidence="3 4">
    <name type="scientific">Gillisia limnaea (strain DSM 15749 / LMG 21470 / R-8282)</name>
    <dbReference type="NCBI Taxonomy" id="865937"/>
    <lineage>
        <taxon>Bacteria</taxon>
        <taxon>Pseudomonadati</taxon>
        <taxon>Bacteroidota</taxon>
        <taxon>Flavobacteriia</taxon>
        <taxon>Flavobacteriales</taxon>
        <taxon>Flavobacteriaceae</taxon>
        <taxon>Gillisia</taxon>
    </lineage>
</organism>
<dbReference type="STRING" id="865937.Gilli_1370"/>
<proteinExistence type="predicted"/>
<gene>
    <name evidence="3" type="ORF">Gilli_1370</name>
</gene>
<dbReference type="AlphaFoldDB" id="H2BXE9"/>
<reference evidence="4" key="1">
    <citation type="journal article" date="2012" name="Stand. Genomic Sci.">
        <title>Genome sequence of the Antarctic rhodopsins-containing flavobacterium Gillisia limnaea type strain (R-8282(T)).</title>
        <authorList>
            <person name="Riedel T."/>
            <person name="Held B."/>
            <person name="Nolan M."/>
            <person name="Lucas S."/>
            <person name="Lapidus A."/>
            <person name="Tice H."/>
            <person name="Del Rio T.G."/>
            <person name="Cheng J.F."/>
            <person name="Han C."/>
            <person name="Tapia R."/>
            <person name="Goodwin L.A."/>
            <person name="Pitluck S."/>
            <person name="Liolios K."/>
            <person name="Mavromatis K."/>
            <person name="Pagani I."/>
            <person name="Ivanova N."/>
            <person name="Mikhailova N."/>
            <person name="Pati A."/>
            <person name="Chen A."/>
            <person name="Palaniappan K."/>
            <person name="Land M."/>
            <person name="Rohde M."/>
            <person name="Tindall B.J."/>
            <person name="Detter J.C."/>
            <person name="Goker M."/>
            <person name="Bristow J."/>
            <person name="Eisen J.A."/>
            <person name="Markowitz V."/>
            <person name="Hugenholtz P."/>
            <person name="Kyrpides N.C."/>
            <person name="Klenk H.P."/>
            <person name="Woyke T."/>
        </authorList>
    </citation>
    <scope>NUCLEOTIDE SEQUENCE [LARGE SCALE GENOMIC DNA]</scope>
    <source>
        <strain evidence="4">DSM 15749 / LMG 21470 / R-8282</strain>
    </source>
</reference>
<dbReference type="Pfam" id="PF12833">
    <property type="entry name" value="HTH_18"/>
    <property type="match status" value="1"/>
</dbReference>
<protein>
    <submittedName>
        <fullName evidence="3">Helix-turn-helix domain-containing protein AraC type</fullName>
    </submittedName>
</protein>
<keyword evidence="4" id="KW-1185">Reference proteome</keyword>
<name>H2BXE9_GILLR</name>
<dbReference type="PANTHER" id="PTHR43280">
    <property type="entry name" value="ARAC-FAMILY TRANSCRIPTIONAL REGULATOR"/>
    <property type="match status" value="1"/>
</dbReference>
<dbReference type="InterPro" id="IPR018060">
    <property type="entry name" value="HTH_AraC"/>
</dbReference>
<dbReference type="RefSeq" id="WP_006988348.1">
    <property type="nucleotide sequence ID" value="NZ_JH594606.1"/>
</dbReference>
<feature type="domain" description="HTH araC/xylS-type" evidence="2">
    <location>
        <begin position="159"/>
        <end position="256"/>
    </location>
</feature>
<keyword evidence="1" id="KW-0238">DNA-binding</keyword>
<dbReference type="Gene3D" id="1.10.10.60">
    <property type="entry name" value="Homeodomain-like"/>
    <property type="match status" value="1"/>
</dbReference>
<evidence type="ECO:0000313" key="3">
    <source>
        <dbReference type="EMBL" id="EHQ02031.1"/>
    </source>
</evidence>
<dbReference type="SMART" id="SM00342">
    <property type="entry name" value="HTH_ARAC"/>
    <property type="match status" value="1"/>
</dbReference>
<evidence type="ECO:0000256" key="1">
    <source>
        <dbReference type="ARBA" id="ARBA00023125"/>
    </source>
</evidence>
<sequence>MTVQHYKTENRTLKKYIDGYYFMTKGDTKLPIRYLTFPTNFPIISTSQDSDVKFENEKIVVTPSKKIRIVTDLVIKYTKPFEVFYQEPVNEITIKFKPLGLNRFVANLSDYFTNGFYMDFQPFDDLNMEMQSIFNIAERHEQIERLENYWLSKLKDVELSRLEKIVYDLESEYSIAEISKKNNISKQYLNKIFFKNLGKTPSEYRKVHKFRKALMDFKNVNNLTELSYESLFYDQSHFIKEFKSLTDIKPSQFFKNIGTNKEVAWLFL</sequence>
<dbReference type="PANTHER" id="PTHR43280:SF2">
    <property type="entry name" value="HTH-TYPE TRANSCRIPTIONAL REGULATOR EXSA"/>
    <property type="match status" value="1"/>
</dbReference>
<dbReference type="eggNOG" id="COG2207">
    <property type="taxonomic scope" value="Bacteria"/>
</dbReference>
<dbReference type="Proteomes" id="UP000003844">
    <property type="component" value="Unassembled WGS sequence"/>
</dbReference>
<dbReference type="PROSITE" id="PS01124">
    <property type="entry name" value="HTH_ARAC_FAMILY_2"/>
    <property type="match status" value="1"/>
</dbReference>
<dbReference type="GO" id="GO:0043565">
    <property type="term" value="F:sequence-specific DNA binding"/>
    <property type="evidence" value="ECO:0007669"/>
    <property type="project" value="InterPro"/>
</dbReference>